<evidence type="ECO:0000259" key="5">
    <source>
        <dbReference type="Pfam" id="PF02055"/>
    </source>
</evidence>
<proteinExistence type="inferred from homology"/>
<dbReference type="Pfam" id="PF02055">
    <property type="entry name" value="Glyco_hydro_30"/>
    <property type="match status" value="1"/>
</dbReference>
<keyword evidence="2" id="KW-0732">Signal</keyword>
<dbReference type="InterPro" id="IPR033452">
    <property type="entry name" value="GH30_C"/>
</dbReference>
<feature type="domain" description="Glycosyl hydrolase family 30 beta sandwich" evidence="6">
    <location>
        <begin position="415"/>
        <end position="474"/>
    </location>
</feature>
<evidence type="ECO:0000313" key="8">
    <source>
        <dbReference type="Proteomes" id="UP001163719"/>
    </source>
</evidence>
<evidence type="ECO:0000313" key="7">
    <source>
        <dbReference type="EMBL" id="MCW3162205.1"/>
    </source>
</evidence>
<comment type="caution">
    <text evidence="7">The sequence shown here is derived from an EMBL/GenBank/DDBJ whole genome shotgun (WGS) entry which is preliminary data.</text>
</comment>
<evidence type="ECO:0000256" key="4">
    <source>
        <dbReference type="RuleBase" id="RU361188"/>
    </source>
</evidence>
<dbReference type="PRINTS" id="PR00843">
    <property type="entry name" value="GLHYDRLASE30"/>
</dbReference>
<dbReference type="RefSeq" id="WP_264744127.1">
    <property type="nucleotide sequence ID" value="NZ_JAPDHV010000006.1"/>
</dbReference>
<organism evidence="7 8">
    <name type="scientific">Chryseobacterium oryctis</name>
    <dbReference type="NCBI Taxonomy" id="2952618"/>
    <lineage>
        <taxon>Bacteria</taxon>
        <taxon>Pseudomonadati</taxon>
        <taxon>Bacteroidota</taxon>
        <taxon>Flavobacteriia</taxon>
        <taxon>Flavobacteriales</taxon>
        <taxon>Weeksellaceae</taxon>
        <taxon>Chryseobacterium group</taxon>
        <taxon>Chryseobacterium</taxon>
    </lineage>
</organism>
<protein>
    <submittedName>
        <fullName evidence="7">Glycoside hydrolase family 30 protein</fullName>
    </submittedName>
</protein>
<keyword evidence="8" id="KW-1185">Reference proteome</keyword>
<dbReference type="Proteomes" id="UP001163719">
    <property type="component" value="Unassembled WGS sequence"/>
</dbReference>
<comment type="similarity">
    <text evidence="1 4">Belongs to the glycosyl hydrolase 30 family.</text>
</comment>
<dbReference type="EMBL" id="JAPDHV010000006">
    <property type="protein sequence ID" value="MCW3162205.1"/>
    <property type="molecule type" value="Genomic_DNA"/>
</dbReference>
<dbReference type="Pfam" id="PF17189">
    <property type="entry name" value="Glyco_hydro_30C"/>
    <property type="match status" value="1"/>
</dbReference>
<evidence type="ECO:0000256" key="3">
    <source>
        <dbReference type="ARBA" id="ARBA00022801"/>
    </source>
</evidence>
<dbReference type="Gene3D" id="2.60.40.1180">
    <property type="entry name" value="Golgi alpha-mannosidase II"/>
    <property type="match status" value="1"/>
</dbReference>
<evidence type="ECO:0000259" key="6">
    <source>
        <dbReference type="Pfam" id="PF17189"/>
    </source>
</evidence>
<accession>A0ABT3HR96</accession>
<keyword evidence="4" id="KW-0326">Glycosidase</keyword>
<dbReference type="InterPro" id="IPR017853">
    <property type="entry name" value="GH"/>
</dbReference>
<dbReference type="InterPro" id="IPR033453">
    <property type="entry name" value="Glyco_hydro_30_TIM-barrel"/>
</dbReference>
<dbReference type="InterPro" id="IPR001139">
    <property type="entry name" value="Glyco_hydro_30"/>
</dbReference>
<reference evidence="7" key="1">
    <citation type="submission" date="2022-10" db="EMBL/GenBank/DDBJ databases">
        <title>Chryseobacterium babae sp. nov. isolated from the gut of the beetle Oryctes rhinoceros, and Chryseobacterium kimseyorum sp. nov., isolated from a stick insect rearing cage.</title>
        <authorList>
            <person name="Shelomi M."/>
            <person name="Han C.-J."/>
            <person name="Chen W.-M."/>
            <person name="Chen H.-K."/>
            <person name="Liaw S.-J."/>
            <person name="Muhle E."/>
            <person name="Clermont D."/>
        </authorList>
    </citation>
    <scope>NUCLEOTIDE SEQUENCE</scope>
    <source>
        <strain evidence="7">WLa1L2M3</strain>
    </source>
</reference>
<dbReference type="PANTHER" id="PTHR11069:SF23">
    <property type="entry name" value="LYSOSOMAL ACID GLUCOSYLCERAMIDASE"/>
    <property type="match status" value="1"/>
</dbReference>
<evidence type="ECO:0000256" key="2">
    <source>
        <dbReference type="ARBA" id="ARBA00022729"/>
    </source>
</evidence>
<evidence type="ECO:0000256" key="1">
    <source>
        <dbReference type="ARBA" id="ARBA00005382"/>
    </source>
</evidence>
<dbReference type="GO" id="GO:0016787">
    <property type="term" value="F:hydrolase activity"/>
    <property type="evidence" value="ECO:0007669"/>
    <property type="project" value="UniProtKB-KW"/>
</dbReference>
<sequence>MKFHNLYSFFLQSTTLLFSGVVLLPLSSCNSVPNTGNEVQYWLTKGDESVKLQQQNSIIFVNTPNNLQTIEIDDSQKFQYIDGFGYTLTGGSVEVINRLSPSKRKALLNELFGNDKNSISVSYLRLSVGASDLDSEVFSYNDLPEGQTDPSLSKFSLARDKDLIAMLKEILAINPKIKIIAAPWSPPTWMKDNGKSKGGSLKPEFYDVYSKYFVKYIQGMQKEGIIIDAITPQNEPLHPGNNPSLLMPSDQQRDFIKKSLGPIFKANNIKTKIVVYDHNCNKPEYVTNILSDPEAAQYIDGSAFHLYEGDISALSTVHNAFPNNNLYFTEQWTGAKGTFNEDLNWHTKNVIIGSMRNWSKIALEWNVANDTEFKPHTDGGCTECKGAITVSDSENFTRNVSYYIIAHASKFVPANSQRIASTETENLSSVAFKTPSGKTVLIVQNNNKNSENFNIKYNQKTAPVTISGNSVATYIF</sequence>
<dbReference type="SUPFAM" id="SSF51445">
    <property type="entry name" value="(Trans)glycosidases"/>
    <property type="match status" value="1"/>
</dbReference>
<gene>
    <name evidence="7" type="ORF">OH806_13110</name>
</gene>
<keyword evidence="3 4" id="KW-0378">Hydrolase</keyword>
<dbReference type="Gene3D" id="3.20.20.80">
    <property type="entry name" value="Glycosidases"/>
    <property type="match status" value="1"/>
</dbReference>
<name>A0ABT3HR96_9FLAO</name>
<dbReference type="InterPro" id="IPR013780">
    <property type="entry name" value="Glyco_hydro_b"/>
</dbReference>
<dbReference type="PANTHER" id="PTHR11069">
    <property type="entry name" value="GLUCOSYLCERAMIDASE"/>
    <property type="match status" value="1"/>
</dbReference>
<feature type="domain" description="Glycosyl hydrolase family 30 TIM-barrel" evidence="5">
    <location>
        <begin position="81"/>
        <end position="412"/>
    </location>
</feature>